<sequence length="589" mass="68486">MNYASRGKHDPKAEQNNQHLKALFRVHFNRMPFKAIPKKLTVALMARVVKISNYYPAKGGLSAYYSPHMIMHQRMVDASNKFVAEIGAYVHGYGHDTKNNMAARTIEGVYMGPTDNIQEGHRIYDLNTKCEARRAKIKVLLMTDQVIKIIEEDARLEGVTELRTYSKRNGELILDGDLLKGVDPDELWDENYVPVNEIERLSDVTLRNENIPDDKLDELLMDAEADIMEARFDRDRNPRYDSEANQYEDELEDEMFDRMFKKIKAKQDAEDLMDEDYQEHEWITANEDMDDEDEYESELDDEETKQMLDELAAELVELGKPDKEEVLFEFDDDTQEDVEVESEEEDGVARAGVRFADTDNDESNTEGIVRSYSDDGVEVGAKWVLRPRHNRSYFSQGVKMRPTERYRREKSRFGQRYLQKRNPPVTNVLRNRRAMRRKARMKRLRVSLYQAIKKRIDTQRNGAQLQGNLKHERSIRERVHNLAFQQVGNTNKGKYDADEALVVARVIQQIREGVNGGINGQDGVSFIQQYYLNKGLKIFKERGKDAAMKELDQLIKRSCWTLISIEKLKPTERKKAVDAMMLLAKRMMA</sequence>
<dbReference type="Proteomes" id="UP001295423">
    <property type="component" value="Unassembled WGS sequence"/>
</dbReference>
<comment type="caution">
    <text evidence="1">The sequence shown here is derived from an EMBL/GenBank/DDBJ whole genome shotgun (WGS) entry which is preliminary data.</text>
</comment>
<organism evidence="1 2">
    <name type="scientific">Cylindrotheca closterium</name>
    <dbReference type="NCBI Taxonomy" id="2856"/>
    <lineage>
        <taxon>Eukaryota</taxon>
        <taxon>Sar</taxon>
        <taxon>Stramenopiles</taxon>
        <taxon>Ochrophyta</taxon>
        <taxon>Bacillariophyta</taxon>
        <taxon>Bacillariophyceae</taxon>
        <taxon>Bacillariophycidae</taxon>
        <taxon>Bacillariales</taxon>
        <taxon>Bacillariaceae</taxon>
        <taxon>Cylindrotheca</taxon>
    </lineage>
</organism>
<reference evidence="1" key="1">
    <citation type="submission" date="2023-08" db="EMBL/GenBank/DDBJ databases">
        <authorList>
            <person name="Audoor S."/>
            <person name="Bilcke G."/>
        </authorList>
    </citation>
    <scope>NUCLEOTIDE SEQUENCE</scope>
</reference>
<evidence type="ECO:0000313" key="2">
    <source>
        <dbReference type="Proteomes" id="UP001295423"/>
    </source>
</evidence>
<proteinExistence type="predicted"/>
<protein>
    <submittedName>
        <fullName evidence="1">Uncharacterized protein</fullName>
    </submittedName>
</protein>
<dbReference type="EMBL" id="CAKOGP040001889">
    <property type="protein sequence ID" value="CAJ1955461.1"/>
    <property type="molecule type" value="Genomic_DNA"/>
</dbReference>
<accession>A0AAD2FX87</accession>
<name>A0AAD2FX87_9STRA</name>
<dbReference type="AlphaFoldDB" id="A0AAD2FX87"/>
<gene>
    <name evidence="1" type="ORF">CYCCA115_LOCUS15763</name>
</gene>
<keyword evidence="2" id="KW-1185">Reference proteome</keyword>
<evidence type="ECO:0000313" key="1">
    <source>
        <dbReference type="EMBL" id="CAJ1955461.1"/>
    </source>
</evidence>